<name>A0ABM1KUD0_GEKJA</name>
<evidence type="ECO:0000256" key="8">
    <source>
        <dbReference type="RuleBase" id="RU000688"/>
    </source>
</evidence>
<dbReference type="PANTHER" id="PTHR11334">
    <property type="entry name" value="MAS-RELATED G-PROTEIN COUPLED RECEPTOR"/>
    <property type="match status" value="1"/>
</dbReference>
<sequence>MTNISLTTLPIMDDVLDRSHNPNYTNCSSPCGEERSDNFRDTVVEVISITGLVISIFGAVGNGIVIWLLGFRIKRNPFSTYILNLAVADFGVLLSIMPHRRIFILKPEISFISIPAMLVFVFLFLSLYSASQFLLTAISIDRCVTVFFPLWHRFHRPPHLSPIVCALIWVVSVLLSAITCYLSGLHPYESKLEEFFQLILNSVICLPIMTIATVSLFIKVCLKTRQRQRGRLLTIVLLTVLFFLLFAFPLNVTYMLAKLGYLPGYMSAIALLSAGLNSGVNPFIYFLVGRQWKSRRWESLKMILQKVFKEEEDSAGETPGESRV</sequence>
<evidence type="ECO:0000259" key="10">
    <source>
        <dbReference type="PROSITE" id="PS50262"/>
    </source>
</evidence>
<comment type="subcellular location">
    <subcellularLocation>
        <location evidence="1">Membrane</location>
        <topology evidence="1">Multi-pass membrane protein</topology>
    </subcellularLocation>
</comment>
<dbReference type="PANTHER" id="PTHR11334:SF68">
    <property type="entry name" value="G-PROTEIN COUPLED RECEPTORS FAMILY 1 PROFILE DOMAIN-CONTAINING PROTEIN-RELATED"/>
    <property type="match status" value="1"/>
</dbReference>
<evidence type="ECO:0000256" key="1">
    <source>
        <dbReference type="ARBA" id="ARBA00004141"/>
    </source>
</evidence>
<dbReference type="InterPro" id="IPR017452">
    <property type="entry name" value="GPCR_Rhodpsn_7TM"/>
</dbReference>
<dbReference type="PROSITE" id="PS50262">
    <property type="entry name" value="G_PROTEIN_RECEP_F1_2"/>
    <property type="match status" value="1"/>
</dbReference>
<feature type="transmembrane region" description="Helical" evidence="9">
    <location>
        <begin position="264"/>
        <end position="288"/>
    </location>
</feature>
<protein>
    <submittedName>
        <fullName evidence="12">Proto-oncogene Mas-like</fullName>
    </submittedName>
</protein>
<dbReference type="Pfam" id="PF00001">
    <property type="entry name" value="7tm_1"/>
    <property type="match status" value="1"/>
</dbReference>
<feature type="transmembrane region" description="Helical" evidence="9">
    <location>
        <begin position="43"/>
        <end position="69"/>
    </location>
</feature>
<evidence type="ECO:0000256" key="2">
    <source>
        <dbReference type="ARBA" id="ARBA00022692"/>
    </source>
</evidence>
<feature type="transmembrane region" description="Helical" evidence="9">
    <location>
        <begin position="81"/>
        <end position="97"/>
    </location>
</feature>
<dbReference type="InterPro" id="IPR000276">
    <property type="entry name" value="GPCR_Rhodpsn"/>
</dbReference>
<keyword evidence="6 8" id="KW-0675">Receptor</keyword>
<feature type="transmembrane region" description="Helical" evidence="9">
    <location>
        <begin position="232"/>
        <end position="252"/>
    </location>
</feature>
<keyword evidence="5 9" id="KW-0472">Membrane</keyword>
<dbReference type="GeneID" id="107119368"/>
<organism evidence="11 12">
    <name type="scientific">Gekko japonicus</name>
    <name type="common">Schlegel's Japanese gecko</name>
    <dbReference type="NCBI Taxonomy" id="146911"/>
    <lineage>
        <taxon>Eukaryota</taxon>
        <taxon>Metazoa</taxon>
        <taxon>Chordata</taxon>
        <taxon>Craniata</taxon>
        <taxon>Vertebrata</taxon>
        <taxon>Euteleostomi</taxon>
        <taxon>Lepidosauria</taxon>
        <taxon>Squamata</taxon>
        <taxon>Bifurcata</taxon>
        <taxon>Gekkota</taxon>
        <taxon>Gekkonidae</taxon>
        <taxon>Gekkoninae</taxon>
        <taxon>Gekko</taxon>
    </lineage>
</organism>
<evidence type="ECO:0000256" key="5">
    <source>
        <dbReference type="ARBA" id="ARBA00023136"/>
    </source>
</evidence>
<dbReference type="PRINTS" id="PR00237">
    <property type="entry name" value="GPCRRHODOPSN"/>
</dbReference>
<keyword evidence="3 9" id="KW-1133">Transmembrane helix</keyword>
<keyword evidence="2 8" id="KW-0812">Transmembrane</keyword>
<feature type="transmembrane region" description="Helical" evidence="9">
    <location>
        <begin position="109"/>
        <end position="127"/>
    </location>
</feature>
<dbReference type="RefSeq" id="XP_015277317.1">
    <property type="nucleotide sequence ID" value="XM_015421831.1"/>
</dbReference>
<proteinExistence type="inferred from homology"/>
<evidence type="ECO:0000256" key="6">
    <source>
        <dbReference type="ARBA" id="ARBA00023170"/>
    </source>
</evidence>
<reference evidence="12" key="1">
    <citation type="submission" date="2025-08" db="UniProtKB">
        <authorList>
            <consortium name="RefSeq"/>
        </authorList>
    </citation>
    <scope>IDENTIFICATION</scope>
</reference>
<evidence type="ECO:0000256" key="9">
    <source>
        <dbReference type="SAM" id="Phobius"/>
    </source>
</evidence>
<dbReference type="Gene3D" id="1.20.1070.10">
    <property type="entry name" value="Rhodopsin 7-helix transmembrane proteins"/>
    <property type="match status" value="1"/>
</dbReference>
<keyword evidence="11" id="KW-1185">Reference proteome</keyword>
<dbReference type="Proteomes" id="UP000694871">
    <property type="component" value="Unplaced"/>
</dbReference>
<evidence type="ECO:0000313" key="12">
    <source>
        <dbReference type="RefSeq" id="XP_015277317.1"/>
    </source>
</evidence>
<keyword evidence="4 8" id="KW-0297">G-protein coupled receptor</keyword>
<feature type="transmembrane region" description="Helical" evidence="9">
    <location>
        <begin position="163"/>
        <end position="184"/>
    </location>
</feature>
<evidence type="ECO:0000256" key="3">
    <source>
        <dbReference type="ARBA" id="ARBA00022989"/>
    </source>
</evidence>
<evidence type="ECO:0000313" key="11">
    <source>
        <dbReference type="Proteomes" id="UP000694871"/>
    </source>
</evidence>
<evidence type="ECO:0000256" key="7">
    <source>
        <dbReference type="ARBA" id="ARBA00023224"/>
    </source>
</evidence>
<gene>
    <name evidence="12" type="primary">LOC107119368</name>
</gene>
<dbReference type="PRINTS" id="PR02108">
    <property type="entry name" value="MRGPCRFAMILY"/>
</dbReference>
<feature type="domain" description="G-protein coupled receptors family 1 profile" evidence="10">
    <location>
        <begin position="61"/>
        <end position="285"/>
    </location>
</feature>
<accession>A0ABM1KUD0</accession>
<comment type="similarity">
    <text evidence="8">Belongs to the G-protein coupled receptor 1 family.</text>
</comment>
<dbReference type="InterPro" id="IPR026234">
    <property type="entry name" value="MRGPCRFAMILY"/>
</dbReference>
<dbReference type="SUPFAM" id="SSF81321">
    <property type="entry name" value="Family A G protein-coupled receptor-like"/>
    <property type="match status" value="1"/>
</dbReference>
<keyword evidence="7 8" id="KW-0807">Transducer</keyword>
<evidence type="ECO:0000256" key="4">
    <source>
        <dbReference type="ARBA" id="ARBA00023040"/>
    </source>
</evidence>
<feature type="transmembrane region" description="Helical" evidence="9">
    <location>
        <begin position="196"/>
        <end position="220"/>
    </location>
</feature>
<dbReference type="PROSITE" id="PS00237">
    <property type="entry name" value="G_PROTEIN_RECEP_F1_1"/>
    <property type="match status" value="1"/>
</dbReference>